<dbReference type="Gene3D" id="3.40.50.1820">
    <property type="entry name" value="alpha/beta hydrolase"/>
    <property type="match status" value="1"/>
</dbReference>
<dbReference type="OMA" id="HILCNIA"/>
<evidence type="ECO:0000256" key="4">
    <source>
        <dbReference type="ARBA" id="ARBA00022963"/>
    </source>
</evidence>
<dbReference type="STRING" id="27835.A0A158R3K3"/>
<evidence type="ECO:0000256" key="1">
    <source>
        <dbReference type="ARBA" id="ARBA00010701"/>
    </source>
</evidence>
<reference evidence="8 9" key="2">
    <citation type="submission" date="2018-11" db="EMBL/GenBank/DDBJ databases">
        <authorList>
            <consortium name="Pathogen Informatics"/>
        </authorList>
    </citation>
    <scope>NUCLEOTIDE SEQUENCE [LARGE SCALE GENOMIC DNA]</scope>
</reference>
<evidence type="ECO:0000259" key="7">
    <source>
        <dbReference type="Pfam" id="PF00561"/>
    </source>
</evidence>
<dbReference type="EMBL" id="UYSL01023448">
    <property type="protein sequence ID" value="VDL82199.1"/>
    <property type="molecule type" value="Genomic_DNA"/>
</dbReference>
<dbReference type="Pfam" id="PF00561">
    <property type="entry name" value="Abhydrolase_1"/>
    <property type="match status" value="1"/>
</dbReference>
<dbReference type="PANTHER" id="PTHR11005">
    <property type="entry name" value="LYSOSOMAL ACID LIPASE-RELATED"/>
    <property type="match status" value="1"/>
</dbReference>
<evidence type="ECO:0000256" key="6">
    <source>
        <dbReference type="ARBA" id="ARBA00023180"/>
    </source>
</evidence>
<dbReference type="InterPro" id="IPR000073">
    <property type="entry name" value="AB_hydrolase_1"/>
</dbReference>
<dbReference type="SUPFAM" id="SSF53474">
    <property type="entry name" value="alpha/beta-Hydrolases"/>
    <property type="match status" value="1"/>
</dbReference>
<sequence>MGNFRGNSYSNKRLKNDSREESNYWKFSWEEMSKYDLPAMINHALKKSGQPSLYYVGHSQGTLTMLAKLSKDQGFSKKIRKFFLLAPVSRLARVKGVFHLMGEIYENYKLYLDLFGDSESLANNALLTSLMKSSCDSSKGLVNCQSLLFAVGGPNSHQFNNSRIGIYLAHNPSGTSVRNMVHFSQMVHSKKMASFDEGPQENLELYGQIEPPEYDLSKVHGDLYLFYSEYDWIASPADAEGYLIPTLPKNCVKLARFV</sequence>
<comment type="similarity">
    <text evidence="1">Belongs to the AB hydrolase superfamily. Lipase family.</text>
</comment>
<dbReference type="GO" id="GO:0016042">
    <property type="term" value="P:lipid catabolic process"/>
    <property type="evidence" value="ECO:0007669"/>
    <property type="project" value="UniProtKB-KW"/>
</dbReference>
<gene>
    <name evidence="8" type="ORF">NBR_LOCUS18474</name>
</gene>
<keyword evidence="9" id="KW-1185">Reference proteome</keyword>
<evidence type="ECO:0000256" key="2">
    <source>
        <dbReference type="ARBA" id="ARBA00022729"/>
    </source>
</evidence>
<reference evidence="10" key="1">
    <citation type="submission" date="2016-04" db="UniProtKB">
        <authorList>
            <consortium name="WormBaseParasite"/>
        </authorList>
    </citation>
    <scope>IDENTIFICATION</scope>
</reference>
<organism evidence="10">
    <name type="scientific">Nippostrongylus brasiliensis</name>
    <name type="common">Rat hookworm</name>
    <dbReference type="NCBI Taxonomy" id="27835"/>
    <lineage>
        <taxon>Eukaryota</taxon>
        <taxon>Metazoa</taxon>
        <taxon>Ecdysozoa</taxon>
        <taxon>Nematoda</taxon>
        <taxon>Chromadorea</taxon>
        <taxon>Rhabditida</taxon>
        <taxon>Rhabditina</taxon>
        <taxon>Rhabditomorpha</taxon>
        <taxon>Strongyloidea</taxon>
        <taxon>Heligmosomidae</taxon>
        <taxon>Nippostrongylus</taxon>
    </lineage>
</organism>
<dbReference type="InterPro" id="IPR029058">
    <property type="entry name" value="AB_hydrolase_fold"/>
</dbReference>
<keyword evidence="6" id="KW-0325">Glycoprotein</keyword>
<dbReference type="GO" id="GO:0016787">
    <property type="term" value="F:hydrolase activity"/>
    <property type="evidence" value="ECO:0007669"/>
    <property type="project" value="UniProtKB-KW"/>
</dbReference>
<keyword evidence="2" id="KW-0732">Signal</keyword>
<dbReference type="Proteomes" id="UP000271162">
    <property type="component" value="Unassembled WGS sequence"/>
</dbReference>
<dbReference type="FunFam" id="3.40.50.1820:FF:000057">
    <property type="entry name" value="Lipase"/>
    <property type="match status" value="1"/>
</dbReference>
<evidence type="ECO:0000313" key="9">
    <source>
        <dbReference type="Proteomes" id="UP000271162"/>
    </source>
</evidence>
<keyword evidence="3" id="KW-0378">Hydrolase</keyword>
<evidence type="ECO:0000256" key="5">
    <source>
        <dbReference type="ARBA" id="ARBA00023098"/>
    </source>
</evidence>
<proteinExistence type="inferred from homology"/>
<name>A0A158R3K3_NIPBR</name>
<keyword evidence="4" id="KW-0442">Lipid degradation</keyword>
<dbReference type="AlphaFoldDB" id="A0A158R3K3"/>
<keyword evidence="5" id="KW-0443">Lipid metabolism</keyword>
<accession>A0A158R3K3</accession>
<dbReference type="WBParaSite" id="NBR_0001847301-mRNA-1">
    <property type="protein sequence ID" value="NBR_0001847301-mRNA-1"/>
    <property type="gene ID" value="NBR_0001847301"/>
</dbReference>
<feature type="domain" description="AB hydrolase-1" evidence="7">
    <location>
        <begin position="2"/>
        <end position="239"/>
    </location>
</feature>
<evidence type="ECO:0000313" key="10">
    <source>
        <dbReference type="WBParaSite" id="NBR_0001847301-mRNA-1"/>
    </source>
</evidence>
<evidence type="ECO:0000313" key="8">
    <source>
        <dbReference type="EMBL" id="VDL82199.1"/>
    </source>
</evidence>
<protein>
    <submittedName>
        <fullName evidence="10">AB hydrolase-1 domain-containing protein</fullName>
    </submittedName>
</protein>
<evidence type="ECO:0000256" key="3">
    <source>
        <dbReference type="ARBA" id="ARBA00022801"/>
    </source>
</evidence>